<evidence type="ECO:0000313" key="5">
    <source>
        <dbReference type="Proteomes" id="UP000056090"/>
    </source>
</evidence>
<feature type="transmembrane region" description="Helical" evidence="1">
    <location>
        <begin position="56"/>
        <end position="79"/>
    </location>
</feature>
<evidence type="ECO:0000313" key="4">
    <source>
        <dbReference type="EMBL" id="HBU50516.1"/>
    </source>
</evidence>
<feature type="transmembrane region" description="Helical" evidence="1">
    <location>
        <begin position="20"/>
        <end position="44"/>
    </location>
</feature>
<sequence>MVKTSQNGRSLTAGESDKRFATIGTILGFMLFLSGALLLIYGFLDIVVRIESLKTAGYLLIGYVMFKLGQAIMKHFAVFKVHHERRRMPRE</sequence>
<dbReference type="AlphaFoldDB" id="A0A075P3Y9"/>
<name>A0A075P3Y9_9ALTE</name>
<protein>
    <submittedName>
        <fullName evidence="2">Uncharacterized protein</fullName>
    </submittedName>
</protein>
<reference evidence="6 7" key="2">
    <citation type="journal article" date="2018" name="Nat. Biotechnol.">
        <title>A standardized bacterial taxonomy based on genome phylogeny substantially revises the tree of life.</title>
        <authorList>
            <person name="Parks D.H."/>
            <person name="Chuvochina M."/>
            <person name="Waite D.W."/>
            <person name="Rinke C."/>
            <person name="Skarshewski A."/>
            <person name="Chaumeil P.A."/>
            <person name="Hugenholtz P."/>
        </authorList>
    </citation>
    <scope>NUCLEOTIDE SEQUENCE [LARGE SCALE GENOMIC DNA]</scope>
    <source>
        <strain evidence="4">UBA11621</strain>
        <strain evidence="3">UBA11978</strain>
    </source>
</reference>
<dbReference type="EMBL" id="CP008849">
    <property type="protein sequence ID" value="AIG00552.1"/>
    <property type="molecule type" value="Genomic_DNA"/>
</dbReference>
<keyword evidence="1" id="KW-0812">Transmembrane</keyword>
<dbReference type="Proteomes" id="UP000056090">
    <property type="component" value="Chromosome"/>
</dbReference>
<keyword evidence="1" id="KW-0472">Membrane</keyword>
<dbReference type="KEGG" id="aal:EP13_18730"/>
<dbReference type="GeneID" id="78256914"/>
<dbReference type="EMBL" id="DNAN01000124">
    <property type="protein sequence ID" value="HAW74812.1"/>
    <property type="molecule type" value="Genomic_DNA"/>
</dbReference>
<dbReference type="EMBL" id="DONK01000057">
    <property type="protein sequence ID" value="HBU50516.1"/>
    <property type="molecule type" value="Genomic_DNA"/>
</dbReference>
<dbReference type="RefSeq" id="WP_044058533.1">
    <property type="nucleotide sequence ID" value="NZ_CAJXAX010000006.1"/>
</dbReference>
<evidence type="ECO:0000313" key="2">
    <source>
        <dbReference type="EMBL" id="AIG00552.1"/>
    </source>
</evidence>
<evidence type="ECO:0000313" key="7">
    <source>
        <dbReference type="Proteomes" id="UP000264779"/>
    </source>
</evidence>
<dbReference type="OrthoDB" id="6336094at2"/>
<evidence type="ECO:0000313" key="6">
    <source>
        <dbReference type="Proteomes" id="UP000263517"/>
    </source>
</evidence>
<evidence type="ECO:0000313" key="3">
    <source>
        <dbReference type="EMBL" id="HAW74812.1"/>
    </source>
</evidence>
<dbReference type="Proteomes" id="UP000264779">
    <property type="component" value="Unassembled WGS sequence"/>
</dbReference>
<evidence type="ECO:0000256" key="1">
    <source>
        <dbReference type="SAM" id="Phobius"/>
    </source>
</evidence>
<organism evidence="2 5">
    <name type="scientific">Alteromonas australica</name>
    <dbReference type="NCBI Taxonomy" id="589873"/>
    <lineage>
        <taxon>Bacteria</taxon>
        <taxon>Pseudomonadati</taxon>
        <taxon>Pseudomonadota</taxon>
        <taxon>Gammaproteobacteria</taxon>
        <taxon>Alteromonadales</taxon>
        <taxon>Alteromonadaceae</taxon>
        <taxon>Alteromonas/Salinimonas group</taxon>
        <taxon>Alteromonas</taxon>
    </lineage>
</organism>
<keyword evidence="1" id="KW-1133">Transmembrane helix</keyword>
<dbReference type="PATRIC" id="fig|589873.4.peg.4298"/>
<accession>A0A075P3Y9</accession>
<proteinExistence type="predicted"/>
<reference evidence="2 5" key="1">
    <citation type="submission" date="2014-06" db="EMBL/GenBank/DDBJ databases">
        <title>Genomes of Alteromonas australica, a world apart.</title>
        <authorList>
            <person name="Gonzaga A."/>
            <person name="Lopez-Perez M."/>
            <person name="Rodriguez-Valera F."/>
        </authorList>
    </citation>
    <scope>NUCLEOTIDE SEQUENCE [LARGE SCALE GENOMIC DNA]</scope>
    <source>
        <strain evidence="2 5">H 17</strain>
    </source>
</reference>
<gene>
    <name evidence="3" type="ORF">DCW74_03645</name>
    <name evidence="4" type="ORF">DEB45_04580</name>
    <name evidence="2" type="ORF">EP13_18730</name>
</gene>
<keyword evidence="5" id="KW-1185">Reference proteome</keyword>
<dbReference type="Proteomes" id="UP000263517">
    <property type="component" value="Unassembled WGS sequence"/>
</dbReference>
<dbReference type="KEGG" id="aaus:EP12_19510"/>